<reference evidence="2 3" key="1">
    <citation type="submission" date="2021-02" db="EMBL/GenBank/DDBJ databases">
        <authorList>
            <person name="Han P."/>
        </authorList>
    </citation>
    <scope>NUCLEOTIDE SEQUENCE [LARGE SCALE GENOMIC DNA]</scope>
    <source>
        <strain evidence="2">Candidatus Nitrospira sp. ZN2</strain>
    </source>
</reference>
<dbReference type="Proteomes" id="UP000675880">
    <property type="component" value="Unassembled WGS sequence"/>
</dbReference>
<name>A0ABM8QIB7_9BACT</name>
<keyword evidence="3" id="KW-1185">Reference proteome</keyword>
<sequence>MTLLLDPQQRSARPAWHVFFSHTLRYVLAPLLFVSSGFFTANFIVSGHYTWPRTSRVFVLTLTLLILAYEFIYKDRTIQSNTPDRAFNGVLYSCMIPYALGVLMMLGLAKL</sequence>
<feature type="transmembrane region" description="Helical" evidence="1">
    <location>
        <begin position="57"/>
        <end position="74"/>
    </location>
</feature>
<gene>
    <name evidence="2" type="ORF">NSPZN2_10611</name>
</gene>
<comment type="caution">
    <text evidence="2">The sequence shown here is derived from an EMBL/GenBank/DDBJ whole genome shotgun (WGS) entry which is preliminary data.</text>
</comment>
<feature type="transmembrane region" description="Helical" evidence="1">
    <location>
        <begin position="26"/>
        <end position="45"/>
    </location>
</feature>
<dbReference type="EMBL" id="CAJNBJ010000001">
    <property type="protein sequence ID" value="CAE6698847.1"/>
    <property type="molecule type" value="Genomic_DNA"/>
</dbReference>
<evidence type="ECO:0000313" key="3">
    <source>
        <dbReference type="Proteomes" id="UP000675880"/>
    </source>
</evidence>
<dbReference type="RefSeq" id="WP_213040475.1">
    <property type="nucleotide sequence ID" value="NZ_CAJNBJ010000001.1"/>
</dbReference>
<organism evidence="2 3">
    <name type="scientific">Nitrospira defluvii</name>
    <dbReference type="NCBI Taxonomy" id="330214"/>
    <lineage>
        <taxon>Bacteria</taxon>
        <taxon>Pseudomonadati</taxon>
        <taxon>Nitrospirota</taxon>
        <taxon>Nitrospiria</taxon>
        <taxon>Nitrospirales</taxon>
        <taxon>Nitrospiraceae</taxon>
        <taxon>Nitrospira</taxon>
    </lineage>
</organism>
<accession>A0ABM8QIB7</accession>
<evidence type="ECO:0000256" key="1">
    <source>
        <dbReference type="SAM" id="Phobius"/>
    </source>
</evidence>
<keyword evidence="1" id="KW-0472">Membrane</keyword>
<evidence type="ECO:0000313" key="2">
    <source>
        <dbReference type="EMBL" id="CAE6698847.1"/>
    </source>
</evidence>
<proteinExistence type="predicted"/>
<keyword evidence="1" id="KW-0812">Transmembrane</keyword>
<feature type="transmembrane region" description="Helical" evidence="1">
    <location>
        <begin position="86"/>
        <end position="109"/>
    </location>
</feature>
<evidence type="ECO:0008006" key="4">
    <source>
        <dbReference type="Google" id="ProtNLM"/>
    </source>
</evidence>
<keyword evidence="1" id="KW-1133">Transmembrane helix</keyword>
<protein>
    <recommendedName>
        <fullName evidence="4">Prenyltransferase</fullName>
    </recommendedName>
</protein>